<dbReference type="SUPFAM" id="SSF110069">
    <property type="entry name" value="ApaG-like"/>
    <property type="match status" value="1"/>
</dbReference>
<reference evidence="2 3" key="1">
    <citation type="submission" date="2015-09" db="EMBL/GenBank/DDBJ databases">
        <title>Identification and resolution of microdiversity through metagenomic sequencing of parallel consortia.</title>
        <authorList>
            <person name="Nelson W.C."/>
            <person name="Romine M.F."/>
            <person name="Lindemann S.R."/>
        </authorList>
    </citation>
    <scope>NUCLEOTIDE SEQUENCE [LARGE SCALE GENOMIC DNA]</scope>
    <source>
        <strain evidence="2">HL-49</strain>
    </source>
</reference>
<dbReference type="PANTHER" id="PTHR47191">
    <property type="entry name" value="OS05G0170800 PROTEIN"/>
    <property type="match status" value="1"/>
</dbReference>
<accession>A0A0P7YEX3</accession>
<dbReference type="InterPro" id="IPR050718">
    <property type="entry name" value="ApaG-like"/>
</dbReference>
<dbReference type="Gene3D" id="2.60.40.1470">
    <property type="entry name" value="ApaG domain"/>
    <property type="match status" value="1"/>
</dbReference>
<comment type="caution">
    <text evidence="2">The sequence shown here is derived from an EMBL/GenBank/DDBJ whole genome shotgun (WGS) entry which is preliminary data.</text>
</comment>
<evidence type="ECO:0000313" key="2">
    <source>
        <dbReference type="EMBL" id="KPQ19598.1"/>
    </source>
</evidence>
<dbReference type="Proteomes" id="UP000050421">
    <property type="component" value="Unassembled WGS sequence"/>
</dbReference>
<organism evidence="2 3">
    <name type="scientific">Algoriphagus marincola HL-49</name>
    <dbReference type="NCBI Taxonomy" id="1305737"/>
    <lineage>
        <taxon>Bacteria</taxon>
        <taxon>Pseudomonadati</taxon>
        <taxon>Bacteroidota</taxon>
        <taxon>Cytophagia</taxon>
        <taxon>Cytophagales</taxon>
        <taxon>Cyclobacteriaceae</taxon>
        <taxon>Algoriphagus</taxon>
    </lineage>
</organism>
<dbReference type="EMBL" id="LJXT01000007">
    <property type="protein sequence ID" value="KPQ19598.1"/>
    <property type="molecule type" value="Genomic_DNA"/>
</dbReference>
<feature type="domain" description="ApaG" evidence="1">
    <location>
        <begin position="14"/>
        <end position="139"/>
    </location>
</feature>
<protein>
    <submittedName>
        <fullName evidence="2">ApaG protein</fullName>
    </submittedName>
</protein>
<evidence type="ECO:0000313" key="3">
    <source>
        <dbReference type="Proteomes" id="UP000050421"/>
    </source>
</evidence>
<proteinExistence type="predicted"/>
<dbReference type="AlphaFoldDB" id="A0A0P7YEX3"/>
<dbReference type="eggNOG" id="COG2967">
    <property type="taxonomic scope" value="Bacteria"/>
</dbReference>
<dbReference type="PANTHER" id="PTHR47191:SF2">
    <property type="entry name" value="OS05G0170800 PROTEIN"/>
    <property type="match status" value="1"/>
</dbReference>
<dbReference type="NCBIfam" id="NF003967">
    <property type="entry name" value="PRK05461.1"/>
    <property type="match status" value="1"/>
</dbReference>
<sequence>MYIWKLLILLRMVTAITQGIEVSIEVTYQAEFSSPLQHHYVFTYKVTIHNKSDITVQLLRRRWEISDAAENRKIVEGDGVVGQQPTLEPGQSHSYVSGCNLRSGLGKMKGSYTMRKVYNEKEFDVEVPEFQMIANIFHN</sequence>
<dbReference type="InterPro" id="IPR036767">
    <property type="entry name" value="ApaG_sf"/>
</dbReference>
<dbReference type="Pfam" id="PF04379">
    <property type="entry name" value="DUF525"/>
    <property type="match status" value="1"/>
</dbReference>
<dbReference type="InterPro" id="IPR007474">
    <property type="entry name" value="ApaG_domain"/>
</dbReference>
<dbReference type="PROSITE" id="PS51087">
    <property type="entry name" value="APAG"/>
    <property type="match status" value="1"/>
</dbReference>
<gene>
    <name evidence="2" type="primary">apaG</name>
    <name evidence="2" type="ORF">HLUCCX10_01995</name>
</gene>
<dbReference type="STRING" id="1305737.GCA_000526355_00279"/>
<name>A0A0P7YEX3_9BACT</name>
<evidence type="ECO:0000259" key="1">
    <source>
        <dbReference type="PROSITE" id="PS51087"/>
    </source>
</evidence>
<dbReference type="PATRIC" id="fig|1305737.6.peg.1057"/>